<dbReference type="EMBL" id="JACJST010000050">
    <property type="protein sequence ID" value="MBD2571348.1"/>
    <property type="molecule type" value="Genomic_DNA"/>
</dbReference>
<proteinExistence type="predicted"/>
<keyword evidence="2" id="KW-1185">Reference proteome</keyword>
<organism evidence="1 2">
    <name type="scientific">Anabaena lutea FACHB-196</name>
    <dbReference type="NCBI Taxonomy" id="2692881"/>
    <lineage>
        <taxon>Bacteria</taxon>
        <taxon>Bacillati</taxon>
        <taxon>Cyanobacteriota</taxon>
        <taxon>Cyanophyceae</taxon>
        <taxon>Nostocales</taxon>
        <taxon>Nostocaceae</taxon>
        <taxon>Anabaena</taxon>
    </lineage>
</organism>
<protein>
    <submittedName>
        <fullName evidence="1">Uncharacterized protein</fullName>
    </submittedName>
</protein>
<dbReference type="RefSeq" id="WP_190720978.1">
    <property type="nucleotide sequence ID" value="NZ_JACJST010000050.1"/>
</dbReference>
<accession>A0ABR8FMF3</accession>
<evidence type="ECO:0000313" key="2">
    <source>
        <dbReference type="Proteomes" id="UP000640531"/>
    </source>
</evidence>
<reference evidence="1 2" key="1">
    <citation type="journal article" date="2020" name="ISME J.">
        <title>Comparative genomics reveals insights into cyanobacterial evolution and habitat adaptation.</title>
        <authorList>
            <person name="Chen M.Y."/>
            <person name="Teng W.K."/>
            <person name="Zhao L."/>
            <person name="Hu C.X."/>
            <person name="Zhou Y.K."/>
            <person name="Han B.P."/>
            <person name="Song L.R."/>
            <person name="Shu W.S."/>
        </authorList>
    </citation>
    <scope>NUCLEOTIDE SEQUENCE [LARGE SCALE GENOMIC DNA]</scope>
    <source>
        <strain evidence="1 2">FACHB-196</strain>
    </source>
</reference>
<gene>
    <name evidence="1" type="ORF">H6G59_26415</name>
</gene>
<dbReference type="Proteomes" id="UP000640531">
    <property type="component" value="Unassembled WGS sequence"/>
</dbReference>
<evidence type="ECO:0000313" key="1">
    <source>
        <dbReference type="EMBL" id="MBD2571348.1"/>
    </source>
</evidence>
<comment type="caution">
    <text evidence="1">The sequence shown here is derived from an EMBL/GenBank/DDBJ whole genome shotgun (WGS) entry which is preliminary data.</text>
</comment>
<name>A0ABR8FMF3_9NOST</name>
<sequence length="118" mass="12407">MAVKTDLTWTELQAALTAKGLPNAVVVSGGKVMIDVGVIVGEATEQLTDEGVCETLFKLRDAAGAAQETVNETLLEEERLTSFPGFSFGSPDAEGLVGVTQTSTYTVPLNLNQIFGTN</sequence>